<dbReference type="SUPFAM" id="SSF81301">
    <property type="entry name" value="Nucleotidyltransferase"/>
    <property type="match status" value="1"/>
</dbReference>
<reference evidence="3 4" key="1">
    <citation type="submission" date="2024-08" db="EMBL/GenBank/DDBJ databases">
        <authorList>
            <person name="Arias E."/>
        </authorList>
    </citation>
    <scope>NUCLEOTIDE SEQUENCE [LARGE SCALE GENOMIC DNA]</scope>
    <source>
        <strain evidence="3 4">FAM 25317</strain>
    </source>
</reference>
<keyword evidence="4" id="KW-1185">Reference proteome</keyword>
<comment type="function">
    <text evidence="2">Functions as a ribosomal silencing factor. Interacts with ribosomal protein uL14 (rplN), blocking formation of intersubunit bridge B8. Prevents association of the 30S and 50S ribosomal subunits and the formation of functional ribosomes, thus repressing translation.</text>
</comment>
<sequence length="120" mass="13379">MNSKEILEIAVRAADSKRAEDIVALDVHEVSLLADYFVVMQGGSKRQMDAILESIAEQIEAAGETVKRVEGKNSDKWVLIDLGDVVVNIFNPEERAYYNLEKLWSNAKTVNVAAWLDAEV</sequence>
<accession>A0ABW8U988</accession>
<dbReference type="InterPro" id="IPR043519">
    <property type="entry name" value="NT_sf"/>
</dbReference>
<keyword evidence="2" id="KW-0963">Cytoplasm</keyword>
<dbReference type="InterPro" id="IPR004394">
    <property type="entry name" value="Iojap/RsfS/C7orf30"/>
</dbReference>
<dbReference type="HAMAP" id="MF_01477">
    <property type="entry name" value="Iojap_RsfS"/>
    <property type="match status" value="1"/>
</dbReference>
<evidence type="ECO:0000256" key="1">
    <source>
        <dbReference type="ARBA" id="ARBA00010574"/>
    </source>
</evidence>
<comment type="subunit">
    <text evidence="2">Interacts with ribosomal protein uL14 (rplN).</text>
</comment>
<comment type="caution">
    <text evidence="3">The sequence shown here is derived from an EMBL/GenBank/DDBJ whole genome shotgun (WGS) entry which is preliminary data.</text>
</comment>
<gene>
    <name evidence="2 3" type="primary">rsfS</name>
    <name evidence="3" type="ORF">ACEN34_00200</name>
</gene>
<protein>
    <recommendedName>
        <fullName evidence="2">Ribosomal silencing factor RsfS</fullName>
    </recommendedName>
</protein>
<evidence type="ECO:0000256" key="2">
    <source>
        <dbReference type="HAMAP-Rule" id="MF_01477"/>
    </source>
</evidence>
<comment type="subcellular location">
    <subcellularLocation>
        <location evidence="2">Cytoplasm</location>
    </subcellularLocation>
</comment>
<dbReference type="PANTHER" id="PTHR21043:SF0">
    <property type="entry name" value="MITOCHONDRIAL ASSEMBLY OF RIBOSOMAL LARGE SUBUNIT PROTEIN 1"/>
    <property type="match status" value="1"/>
</dbReference>
<dbReference type="PANTHER" id="PTHR21043">
    <property type="entry name" value="IOJAP SUPERFAMILY ORTHOLOG"/>
    <property type="match status" value="1"/>
</dbReference>
<keyword evidence="2" id="KW-0810">Translation regulation</keyword>
<dbReference type="RefSeq" id="WP_407136627.1">
    <property type="nucleotide sequence ID" value="NZ_JBGQPK010000001.1"/>
</dbReference>
<dbReference type="EMBL" id="JBGQPK010000001">
    <property type="protein sequence ID" value="MFL2028041.1"/>
    <property type="molecule type" value="Genomic_DNA"/>
</dbReference>
<evidence type="ECO:0000313" key="3">
    <source>
        <dbReference type="EMBL" id="MFL2028041.1"/>
    </source>
</evidence>
<dbReference type="NCBIfam" id="TIGR00090">
    <property type="entry name" value="rsfS_iojap_ybeB"/>
    <property type="match status" value="1"/>
</dbReference>
<dbReference type="Proteomes" id="UP001625389">
    <property type="component" value="Unassembled WGS sequence"/>
</dbReference>
<comment type="similarity">
    <text evidence="1 2">Belongs to the Iojap/RsfS family.</text>
</comment>
<dbReference type="Pfam" id="PF02410">
    <property type="entry name" value="RsfS"/>
    <property type="match status" value="1"/>
</dbReference>
<evidence type="ECO:0000313" key="4">
    <source>
        <dbReference type="Proteomes" id="UP001625389"/>
    </source>
</evidence>
<organism evidence="3 4">
    <name type="scientific">Loigolactobacillus zhaoyuanensis</name>
    <dbReference type="NCBI Taxonomy" id="2486017"/>
    <lineage>
        <taxon>Bacteria</taxon>
        <taxon>Bacillati</taxon>
        <taxon>Bacillota</taxon>
        <taxon>Bacilli</taxon>
        <taxon>Lactobacillales</taxon>
        <taxon>Lactobacillaceae</taxon>
        <taxon>Loigolactobacillus</taxon>
    </lineage>
</organism>
<dbReference type="Gene3D" id="3.30.460.10">
    <property type="entry name" value="Beta Polymerase, domain 2"/>
    <property type="match status" value="1"/>
</dbReference>
<name>A0ABW8U988_9LACO</name>
<keyword evidence="2" id="KW-0678">Repressor</keyword>
<proteinExistence type="inferred from homology"/>